<gene>
    <name evidence="1" type="ORF">M404DRAFT_717979</name>
</gene>
<dbReference type="OrthoDB" id="2690097at2759"/>
<sequence length="95" mass="10492">MLLSAEIAGFSNPSHYLLANRALIRVRLKYLALAVKDVEESLRVQSSSIGHVAMAVALLGQGDREGALCAFDLAFHDCELHDNRFLLLLKVREVT</sequence>
<dbReference type="InParanoid" id="A0A0C3JX06"/>
<accession>A0A0C3JX06</accession>
<evidence type="ECO:0000313" key="1">
    <source>
        <dbReference type="EMBL" id="KIO01932.1"/>
    </source>
</evidence>
<dbReference type="EMBL" id="KN831984">
    <property type="protein sequence ID" value="KIO01932.1"/>
    <property type="molecule type" value="Genomic_DNA"/>
</dbReference>
<protein>
    <recommendedName>
        <fullName evidence="3">Anaphase-promoting complex subunit 5 domain-containing protein</fullName>
    </recommendedName>
</protein>
<reference evidence="1 2" key="1">
    <citation type="submission" date="2014-04" db="EMBL/GenBank/DDBJ databases">
        <authorList>
            <consortium name="DOE Joint Genome Institute"/>
            <person name="Kuo A."/>
            <person name="Kohler A."/>
            <person name="Costa M.D."/>
            <person name="Nagy L.G."/>
            <person name="Floudas D."/>
            <person name="Copeland A."/>
            <person name="Barry K.W."/>
            <person name="Cichocki N."/>
            <person name="Veneault-Fourrey C."/>
            <person name="LaButti K."/>
            <person name="Lindquist E.A."/>
            <person name="Lipzen A."/>
            <person name="Lundell T."/>
            <person name="Morin E."/>
            <person name="Murat C."/>
            <person name="Sun H."/>
            <person name="Tunlid A."/>
            <person name="Henrissat B."/>
            <person name="Grigoriev I.V."/>
            <person name="Hibbett D.S."/>
            <person name="Martin F."/>
            <person name="Nordberg H.P."/>
            <person name="Cantor M.N."/>
            <person name="Hua S.X."/>
        </authorList>
    </citation>
    <scope>NUCLEOTIDE SEQUENCE [LARGE SCALE GENOMIC DNA]</scope>
    <source>
        <strain evidence="1 2">Marx 270</strain>
    </source>
</reference>
<dbReference type="HOGENOM" id="CLU_109475_0_0_1"/>
<proteinExistence type="predicted"/>
<dbReference type="InterPro" id="IPR011990">
    <property type="entry name" value="TPR-like_helical_dom_sf"/>
</dbReference>
<dbReference type="AlphaFoldDB" id="A0A0C3JX06"/>
<name>A0A0C3JX06_PISTI</name>
<keyword evidence="2" id="KW-1185">Reference proteome</keyword>
<dbReference type="Proteomes" id="UP000054217">
    <property type="component" value="Unassembled WGS sequence"/>
</dbReference>
<organism evidence="1 2">
    <name type="scientific">Pisolithus tinctorius Marx 270</name>
    <dbReference type="NCBI Taxonomy" id="870435"/>
    <lineage>
        <taxon>Eukaryota</taxon>
        <taxon>Fungi</taxon>
        <taxon>Dikarya</taxon>
        <taxon>Basidiomycota</taxon>
        <taxon>Agaricomycotina</taxon>
        <taxon>Agaricomycetes</taxon>
        <taxon>Agaricomycetidae</taxon>
        <taxon>Boletales</taxon>
        <taxon>Sclerodermatineae</taxon>
        <taxon>Pisolithaceae</taxon>
        <taxon>Pisolithus</taxon>
    </lineage>
</organism>
<reference evidence="2" key="2">
    <citation type="submission" date="2015-01" db="EMBL/GenBank/DDBJ databases">
        <title>Evolutionary Origins and Diversification of the Mycorrhizal Mutualists.</title>
        <authorList>
            <consortium name="DOE Joint Genome Institute"/>
            <consortium name="Mycorrhizal Genomics Consortium"/>
            <person name="Kohler A."/>
            <person name="Kuo A."/>
            <person name="Nagy L.G."/>
            <person name="Floudas D."/>
            <person name="Copeland A."/>
            <person name="Barry K.W."/>
            <person name="Cichocki N."/>
            <person name="Veneault-Fourrey C."/>
            <person name="LaButti K."/>
            <person name="Lindquist E.A."/>
            <person name="Lipzen A."/>
            <person name="Lundell T."/>
            <person name="Morin E."/>
            <person name="Murat C."/>
            <person name="Riley R."/>
            <person name="Ohm R."/>
            <person name="Sun H."/>
            <person name="Tunlid A."/>
            <person name="Henrissat B."/>
            <person name="Grigoriev I.V."/>
            <person name="Hibbett D.S."/>
            <person name="Martin F."/>
        </authorList>
    </citation>
    <scope>NUCLEOTIDE SEQUENCE [LARGE SCALE GENOMIC DNA]</scope>
    <source>
        <strain evidence="2">Marx 270</strain>
    </source>
</reference>
<dbReference type="SUPFAM" id="SSF48452">
    <property type="entry name" value="TPR-like"/>
    <property type="match status" value="1"/>
</dbReference>
<evidence type="ECO:0000313" key="2">
    <source>
        <dbReference type="Proteomes" id="UP000054217"/>
    </source>
</evidence>
<evidence type="ECO:0008006" key="3">
    <source>
        <dbReference type="Google" id="ProtNLM"/>
    </source>
</evidence>